<keyword evidence="9" id="KW-0325">Glycoprotein</keyword>
<comment type="similarity">
    <text evidence="2">Belongs to the nicastrin family.</text>
</comment>
<keyword evidence="8 10" id="KW-0472">Membrane</keyword>
<sequence>MKHLKCSRISLCLLALVSFVAANRIKNMLYMPIDGAAACFRRHNGTHQFGCSSSKSGSVGVIHIVESMEDVQWLEQNSTAGPYTIVLSFDMFKMDVLKKFKDSHNVNGVLLTRNTSLERPSSYSPEDSCPNRYSGFKSCEEPWNPYGSSLLLEDWPFPMFYMQDEKALEKIKECYLKYNAHNREKQAERSLCAIEMKSFMFAALNAESCMRRSTSSINFNPNVFCDPLGDRNIHWPVGPITDNVKNVIMVIARLDANSLYENLVPGAGSTVTGLVTLLATATYLHSLNATVNNTNVVFSLLNGESMDYIGSSKLVYDLKEGTFRSLGNKILKFEQISHVIELGQVGEGQLYLHANNFQDSSILANVQKALDAEVLENSVPPASIQSFLKANSSLPAVVIANHGKNFVNKYYNSLLDDAVGLAYSRNKSEKLTSSLAKIATTLGNELYRLITNSSIPPSTNTSLVTELVSELLPCYLVSARCPLFQAASPPGTILPDQVLPMYVSVIRSDNAATTLTGQLLAVLTGEQYPHMNSSTCLEKHLLWMAGRNLSGLCINATVNYSNAVSPAFLIEGYNMKSGIYSTWTESVWQNLGMRMLLKPSAAMERLSLILGSTVAGLSFILVWFITSRADTLFNTGSVDL</sequence>
<accession>A0A232F0X7</accession>
<evidence type="ECO:0000256" key="3">
    <source>
        <dbReference type="ARBA" id="ARBA00015303"/>
    </source>
</evidence>
<evidence type="ECO:0000256" key="11">
    <source>
        <dbReference type="SAM" id="SignalP"/>
    </source>
</evidence>
<reference evidence="13 14" key="1">
    <citation type="journal article" date="2017" name="Curr. Biol.">
        <title>The Evolution of Venom by Co-option of Single-Copy Genes.</title>
        <authorList>
            <person name="Martinson E.O."/>
            <person name="Mrinalini"/>
            <person name="Kelkar Y.D."/>
            <person name="Chang C.H."/>
            <person name="Werren J.H."/>
        </authorList>
    </citation>
    <scope>NUCLEOTIDE SEQUENCE [LARGE SCALE GENOMIC DNA]</scope>
    <source>
        <strain evidence="13 14">Alberta</strain>
        <tissue evidence="13">Whole body</tissue>
    </source>
</reference>
<keyword evidence="6" id="KW-0914">Notch signaling pathway</keyword>
<evidence type="ECO:0000259" key="12">
    <source>
        <dbReference type="Pfam" id="PF18266"/>
    </source>
</evidence>
<dbReference type="Pfam" id="PF05450">
    <property type="entry name" value="Nicastrin"/>
    <property type="match status" value="1"/>
</dbReference>
<comment type="caution">
    <text evidence="13">The sequence shown here is derived from an EMBL/GenBank/DDBJ whole genome shotgun (WGS) entry which is preliminary data.</text>
</comment>
<dbReference type="Gene3D" id="3.40.630.10">
    <property type="entry name" value="Zn peptidases"/>
    <property type="match status" value="1"/>
</dbReference>
<organism evidence="13 14">
    <name type="scientific">Trichomalopsis sarcophagae</name>
    <dbReference type="NCBI Taxonomy" id="543379"/>
    <lineage>
        <taxon>Eukaryota</taxon>
        <taxon>Metazoa</taxon>
        <taxon>Ecdysozoa</taxon>
        <taxon>Arthropoda</taxon>
        <taxon>Hexapoda</taxon>
        <taxon>Insecta</taxon>
        <taxon>Pterygota</taxon>
        <taxon>Neoptera</taxon>
        <taxon>Endopterygota</taxon>
        <taxon>Hymenoptera</taxon>
        <taxon>Apocrita</taxon>
        <taxon>Proctotrupomorpha</taxon>
        <taxon>Chalcidoidea</taxon>
        <taxon>Pteromalidae</taxon>
        <taxon>Pteromalinae</taxon>
        <taxon>Trichomalopsis</taxon>
    </lineage>
</organism>
<evidence type="ECO:0000256" key="8">
    <source>
        <dbReference type="ARBA" id="ARBA00023136"/>
    </source>
</evidence>
<evidence type="ECO:0000313" key="13">
    <source>
        <dbReference type="EMBL" id="OXU24334.1"/>
    </source>
</evidence>
<feature type="chain" id="PRO_5013189570" description="Nicastrin" evidence="11">
    <location>
        <begin position="23"/>
        <end position="640"/>
    </location>
</feature>
<protein>
    <recommendedName>
        <fullName evidence="3">Nicastrin</fullName>
    </recommendedName>
</protein>
<keyword evidence="5 11" id="KW-0732">Signal</keyword>
<dbReference type="PANTHER" id="PTHR21092:SF0">
    <property type="entry name" value="NICASTRIN"/>
    <property type="match status" value="1"/>
</dbReference>
<proteinExistence type="inferred from homology"/>
<dbReference type="Pfam" id="PF18266">
    <property type="entry name" value="Ncstrn_small"/>
    <property type="match status" value="1"/>
</dbReference>
<keyword evidence="4 10" id="KW-0812">Transmembrane</keyword>
<keyword evidence="14" id="KW-1185">Reference proteome</keyword>
<dbReference type="GO" id="GO:0007220">
    <property type="term" value="P:Notch receptor processing"/>
    <property type="evidence" value="ECO:0007669"/>
    <property type="project" value="TreeGrafter"/>
</dbReference>
<dbReference type="InterPro" id="IPR041084">
    <property type="entry name" value="Ncstrn_small"/>
</dbReference>
<dbReference type="GO" id="GO:0007219">
    <property type="term" value="P:Notch signaling pathway"/>
    <property type="evidence" value="ECO:0007669"/>
    <property type="project" value="UniProtKB-KW"/>
</dbReference>
<gene>
    <name evidence="13" type="ORF">TSAR_003148</name>
</gene>
<evidence type="ECO:0000256" key="7">
    <source>
        <dbReference type="ARBA" id="ARBA00022989"/>
    </source>
</evidence>
<comment type="subcellular location">
    <subcellularLocation>
        <location evidence="1">Membrane</location>
        <topology evidence="1">Single-pass type I membrane protein</topology>
    </subcellularLocation>
</comment>
<name>A0A232F0X7_9HYME</name>
<dbReference type="AlphaFoldDB" id="A0A232F0X7"/>
<evidence type="ECO:0000256" key="10">
    <source>
        <dbReference type="SAM" id="Phobius"/>
    </source>
</evidence>
<dbReference type="SUPFAM" id="SSF53187">
    <property type="entry name" value="Zn-dependent exopeptidases"/>
    <property type="match status" value="1"/>
</dbReference>
<evidence type="ECO:0000256" key="4">
    <source>
        <dbReference type="ARBA" id="ARBA00022692"/>
    </source>
</evidence>
<feature type="domain" description="Nicastrin small lobe" evidence="12">
    <location>
        <begin position="38"/>
        <end position="202"/>
    </location>
</feature>
<evidence type="ECO:0000313" key="14">
    <source>
        <dbReference type="Proteomes" id="UP000215335"/>
    </source>
</evidence>
<dbReference type="GO" id="GO:0005886">
    <property type="term" value="C:plasma membrane"/>
    <property type="evidence" value="ECO:0007669"/>
    <property type="project" value="TreeGrafter"/>
</dbReference>
<dbReference type="OrthoDB" id="755951at2759"/>
<evidence type="ECO:0000256" key="6">
    <source>
        <dbReference type="ARBA" id="ARBA00022976"/>
    </source>
</evidence>
<evidence type="ECO:0000256" key="9">
    <source>
        <dbReference type="ARBA" id="ARBA00023180"/>
    </source>
</evidence>
<dbReference type="GO" id="GO:0016485">
    <property type="term" value="P:protein processing"/>
    <property type="evidence" value="ECO:0007669"/>
    <property type="project" value="InterPro"/>
</dbReference>
<dbReference type="PANTHER" id="PTHR21092">
    <property type="entry name" value="NICASTRIN"/>
    <property type="match status" value="1"/>
</dbReference>
<feature type="signal peptide" evidence="11">
    <location>
        <begin position="1"/>
        <end position="22"/>
    </location>
</feature>
<feature type="transmembrane region" description="Helical" evidence="10">
    <location>
        <begin position="606"/>
        <end position="625"/>
    </location>
</feature>
<dbReference type="STRING" id="543379.A0A232F0X7"/>
<evidence type="ECO:0000256" key="2">
    <source>
        <dbReference type="ARBA" id="ARBA00007717"/>
    </source>
</evidence>
<evidence type="ECO:0000256" key="5">
    <source>
        <dbReference type="ARBA" id="ARBA00022729"/>
    </source>
</evidence>
<dbReference type="Proteomes" id="UP000215335">
    <property type="component" value="Unassembled WGS sequence"/>
</dbReference>
<evidence type="ECO:0000256" key="1">
    <source>
        <dbReference type="ARBA" id="ARBA00004479"/>
    </source>
</evidence>
<dbReference type="EMBL" id="NNAY01001330">
    <property type="protein sequence ID" value="OXU24334.1"/>
    <property type="molecule type" value="Genomic_DNA"/>
</dbReference>
<keyword evidence="7 10" id="KW-1133">Transmembrane helix</keyword>
<dbReference type="InterPro" id="IPR008710">
    <property type="entry name" value="Nicastrin"/>
</dbReference>